<proteinExistence type="inferred from homology"/>
<evidence type="ECO:0000256" key="2">
    <source>
        <dbReference type="ARBA" id="ARBA00022857"/>
    </source>
</evidence>
<protein>
    <recommendedName>
        <fullName evidence="4">NmrA-like domain-containing protein</fullName>
    </recommendedName>
</protein>
<evidence type="ECO:0000256" key="3">
    <source>
        <dbReference type="ARBA" id="ARBA00023002"/>
    </source>
</evidence>
<dbReference type="Pfam" id="PF05368">
    <property type="entry name" value="NmrA"/>
    <property type="match status" value="1"/>
</dbReference>
<keyword evidence="3" id="KW-0560">Oxidoreductase</keyword>
<dbReference type="InterPro" id="IPR051609">
    <property type="entry name" value="NmrA/Isoflavone_reductase-like"/>
</dbReference>
<accession>A0AAD6T9V4</accession>
<comment type="similarity">
    <text evidence="1">Belongs to the NmrA-type oxidoreductase family. Isoflavone reductase subfamily.</text>
</comment>
<name>A0AAD6T9V4_9AGAR</name>
<dbReference type="InterPro" id="IPR008030">
    <property type="entry name" value="NmrA-like"/>
</dbReference>
<dbReference type="Proteomes" id="UP001218188">
    <property type="component" value="Unassembled WGS sequence"/>
</dbReference>
<keyword evidence="6" id="KW-1185">Reference proteome</keyword>
<evidence type="ECO:0000256" key="1">
    <source>
        <dbReference type="ARBA" id="ARBA00005725"/>
    </source>
</evidence>
<feature type="domain" description="NmrA-like" evidence="4">
    <location>
        <begin position="11"/>
        <end position="217"/>
    </location>
</feature>
<keyword evidence="2" id="KW-0521">NADP</keyword>
<reference evidence="5" key="1">
    <citation type="submission" date="2023-03" db="EMBL/GenBank/DDBJ databases">
        <title>Massive genome expansion in bonnet fungi (Mycena s.s.) driven by repeated elements and novel gene families across ecological guilds.</title>
        <authorList>
            <consortium name="Lawrence Berkeley National Laboratory"/>
            <person name="Harder C.B."/>
            <person name="Miyauchi S."/>
            <person name="Viragh M."/>
            <person name="Kuo A."/>
            <person name="Thoen E."/>
            <person name="Andreopoulos B."/>
            <person name="Lu D."/>
            <person name="Skrede I."/>
            <person name="Drula E."/>
            <person name="Henrissat B."/>
            <person name="Morin E."/>
            <person name="Kohler A."/>
            <person name="Barry K."/>
            <person name="LaButti K."/>
            <person name="Morin E."/>
            <person name="Salamov A."/>
            <person name="Lipzen A."/>
            <person name="Mereny Z."/>
            <person name="Hegedus B."/>
            <person name="Baldrian P."/>
            <person name="Stursova M."/>
            <person name="Weitz H."/>
            <person name="Taylor A."/>
            <person name="Grigoriev I.V."/>
            <person name="Nagy L.G."/>
            <person name="Martin F."/>
            <person name="Kauserud H."/>
        </authorList>
    </citation>
    <scope>NUCLEOTIDE SEQUENCE</scope>
    <source>
        <strain evidence="5">CBHHK200</strain>
    </source>
</reference>
<dbReference type="AlphaFoldDB" id="A0AAD6T9V4"/>
<dbReference type="Gene3D" id="3.40.50.720">
    <property type="entry name" value="NAD(P)-binding Rossmann-like Domain"/>
    <property type="match status" value="1"/>
</dbReference>
<comment type="caution">
    <text evidence="5">The sequence shown here is derived from an EMBL/GenBank/DDBJ whole genome shotgun (WGS) entry which is preliminary data.</text>
</comment>
<dbReference type="InterPro" id="IPR036291">
    <property type="entry name" value="NAD(P)-bd_dom_sf"/>
</dbReference>
<evidence type="ECO:0000313" key="5">
    <source>
        <dbReference type="EMBL" id="KAJ7042088.1"/>
    </source>
</evidence>
<organism evidence="5 6">
    <name type="scientific">Mycena alexandri</name>
    <dbReference type="NCBI Taxonomy" id="1745969"/>
    <lineage>
        <taxon>Eukaryota</taxon>
        <taxon>Fungi</taxon>
        <taxon>Dikarya</taxon>
        <taxon>Basidiomycota</taxon>
        <taxon>Agaricomycotina</taxon>
        <taxon>Agaricomycetes</taxon>
        <taxon>Agaricomycetidae</taxon>
        <taxon>Agaricales</taxon>
        <taxon>Marasmiineae</taxon>
        <taxon>Mycenaceae</taxon>
        <taxon>Mycena</taxon>
    </lineage>
</organism>
<evidence type="ECO:0000259" key="4">
    <source>
        <dbReference type="Pfam" id="PF05368"/>
    </source>
</evidence>
<dbReference type="Gene3D" id="3.90.25.10">
    <property type="entry name" value="UDP-galactose 4-epimerase, domain 1"/>
    <property type="match status" value="1"/>
</dbReference>
<dbReference type="SUPFAM" id="SSF51735">
    <property type="entry name" value="NAD(P)-binding Rossmann-fold domains"/>
    <property type="match status" value="1"/>
</dbReference>
<evidence type="ECO:0000313" key="6">
    <source>
        <dbReference type="Proteomes" id="UP001218188"/>
    </source>
</evidence>
<dbReference type="PANTHER" id="PTHR47706">
    <property type="entry name" value="NMRA-LIKE FAMILY PROTEIN"/>
    <property type="match status" value="1"/>
</dbReference>
<dbReference type="GO" id="GO:0016491">
    <property type="term" value="F:oxidoreductase activity"/>
    <property type="evidence" value="ECO:0007669"/>
    <property type="project" value="UniProtKB-KW"/>
</dbReference>
<gene>
    <name evidence="5" type="ORF">C8F04DRAFT_1078256</name>
</gene>
<dbReference type="EMBL" id="JARJCM010000014">
    <property type="protein sequence ID" value="KAJ7042088.1"/>
    <property type="molecule type" value="Genomic_DNA"/>
</dbReference>
<sequence length="283" mass="30162">MPAYRSFAVLGGGTIGLPIVEALASRNVSVVLFSRPGSSKKTVPSGVEVAELEFTDVAAVAAALQQHEVDVVLSTIATAGTKGQMVLADAAKLAGVKLFAPAEYGLPTDADTDGPLGEKKRVAEYLKTLGIPTVRFYTGVFIEYVPWLTGYPEHNKIRIVGEGDAPASFTAVSDIAGFVAHVLTTLPSAELENRVFRLEGERRSFKELARLFNTTIEHLDRIPGEMGEFKTLLTAALSSGAGSTGWDVANKREGSGSSAAGSAKVFWPDHQWKTIKEVLKGRD</sequence>
<dbReference type="PANTHER" id="PTHR47706:SF4">
    <property type="entry name" value="NMRA-LIKE DOMAIN-CONTAINING PROTEIN"/>
    <property type="match status" value="1"/>
</dbReference>